<comment type="caution">
    <text evidence="7">The sequence shown here is derived from an EMBL/GenBank/DDBJ whole genome shotgun (WGS) entry which is preliminary data.</text>
</comment>
<keyword evidence="4" id="KW-0804">Transcription</keyword>
<dbReference type="EMBL" id="NKUJ01000009">
    <property type="protein sequence ID" value="RMJ19323.1"/>
    <property type="molecule type" value="Genomic_DNA"/>
</dbReference>
<keyword evidence="2" id="KW-0805">Transcription regulation</keyword>
<evidence type="ECO:0000256" key="1">
    <source>
        <dbReference type="ARBA" id="ARBA00004123"/>
    </source>
</evidence>
<dbReference type="InterPro" id="IPR051089">
    <property type="entry name" value="prtT"/>
</dbReference>
<dbReference type="OrthoDB" id="5057287at2759"/>
<proteinExistence type="predicted"/>
<sequence>MISGPNSTQANWLSDISWSVSGLAIRRAMEFQLARSDDLIVGDDTASGRSGSRLLLSNPDDALCCLRMWYLFFICDRHLSILYGRPSTFGDEVSVVKWQRYLDAISETSTDVRLASQIELLLILDEVIALFGIRSAVRIPVSFQSRLEGFNHQLDRWIITWGSRYEPHEQIGDFPAKALTLHYHFAKLFVSSHVFRGHSSHAGENPLPAEYHDIAQVAIKSAKGIVDLITQDLDIRAGFVAMPHYYHTMIAYACSFLLRLASNNHNHLGIEQQDILNSILQVTELCQSTQCTRYHIIHWMGSGLREIAENHKQAMVNQSSNYANHDEQVLEEGIDEDPESSTRRPDQELHVDLWDAVRQAATTHGHFLGGEPVPTDERTMTGDRMFVPDMASIGLGSQWEALLASFGG</sequence>
<evidence type="ECO:0000313" key="7">
    <source>
        <dbReference type="EMBL" id="RMJ19323.1"/>
    </source>
</evidence>
<dbReference type="SMART" id="SM00906">
    <property type="entry name" value="Fungal_trans"/>
    <property type="match status" value="1"/>
</dbReference>
<dbReference type="AlphaFoldDB" id="A0A3M2SP41"/>
<dbReference type="GO" id="GO:0000981">
    <property type="term" value="F:DNA-binding transcription factor activity, RNA polymerase II-specific"/>
    <property type="evidence" value="ECO:0007669"/>
    <property type="project" value="TreeGrafter"/>
</dbReference>
<evidence type="ECO:0000259" key="6">
    <source>
        <dbReference type="SMART" id="SM00906"/>
    </source>
</evidence>
<evidence type="ECO:0000256" key="5">
    <source>
        <dbReference type="ARBA" id="ARBA00023242"/>
    </source>
</evidence>
<organism evidence="7 8">
    <name type="scientific">Fusarium kuroshium</name>
    <dbReference type="NCBI Taxonomy" id="2010991"/>
    <lineage>
        <taxon>Eukaryota</taxon>
        <taxon>Fungi</taxon>
        <taxon>Dikarya</taxon>
        <taxon>Ascomycota</taxon>
        <taxon>Pezizomycotina</taxon>
        <taxon>Sordariomycetes</taxon>
        <taxon>Hypocreomycetidae</taxon>
        <taxon>Hypocreales</taxon>
        <taxon>Nectriaceae</taxon>
        <taxon>Fusarium</taxon>
        <taxon>Fusarium solani species complex</taxon>
    </lineage>
</organism>
<evidence type="ECO:0000256" key="3">
    <source>
        <dbReference type="ARBA" id="ARBA00023125"/>
    </source>
</evidence>
<dbReference type="GO" id="GO:0008270">
    <property type="term" value="F:zinc ion binding"/>
    <property type="evidence" value="ECO:0007669"/>
    <property type="project" value="InterPro"/>
</dbReference>
<reference evidence="7 8" key="1">
    <citation type="submission" date="2017-06" db="EMBL/GenBank/DDBJ databases">
        <title>Comparative genomic analysis of Ambrosia Fusariam Clade fungi.</title>
        <authorList>
            <person name="Stajich J.E."/>
            <person name="Carrillo J."/>
            <person name="Kijimoto T."/>
            <person name="Eskalen A."/>
            <person name="O'Donnell K."/>
            <person name="Kasson M."/>
        </authorList>
    </citation>
    <scope>NUCLEOTIDE SEQUENCE [LARGE SCALE GENOMIC DNA]</scope>
    <source>
        <strain evidence="7">UCR3666</strain>
    </source>
</reference>
<dbReference type="PANTHER" id="PTHR31845:SF17">
    <property type="entry name" value="ZN(II)2CYS6 TRANSCRIPTION FACTOR (EUROFUNG)"/>
    <property type="match status" value="1"/>
</dbReference>
<evidence type="ECO:0000256" key="2">
    <source>
        <dbReference type="ARBA" id="ARBA00023015"/>
    </source>
</evidence>
<dbReference type="PANTHER" id="PTHR31845">
    <property type="entry name" value="FINGER DOMAIN PROTEIN, PUTATIVE-RELATED"/>
    <property type="match status" value="1"/>
</dbReference>
<dbReference type="InterPro" id="IPR007219">
    <property type="entry name" value="XnlR_reg_dom"/>
</dbReference>
<dbReference type="CDD" id="cd12148">
    <property type="entry name" value="fungal_TF_MHR"/>
    <property type="match status" value="1"/>
</dbReference>
<feature type="domain" description="Xylanolytic transcriptional activator regulatory" evidence="6">
    <location>
        <begin position="17"/>
        <end position="105"/>
    </location>
</feature>
<evidence type="ECO:0000313" key="8">
    <source>
        <dbReference type="Proteomes" id="UP000277212"/>
    </source>
</evidence>
<evidence type="ECO:0000256" key="4">
    <source>
        <dbReference type="ARBA" id="ARBA00023163"/>
    </source>
</evidence>
<protein>
    <recommendedName>
        <fullName evidence="6">Xylanolytic transcriptional activator regulatory domain-containing protein</fullName>
    </recommendedName>
</protein>
<keyword evidence="8" id="KW-1185">Reference proteome</keyword>
<dbReference type="GO" id="GO:0006351">
    <property type="term" value="P:DNA-templated transcription"/>
    <property type="evidence" value="ECO:0007669"/>
    <property type="project" value="InterPro"/>
</dbReference>
<dbReference type="GO" id="GO:0005634">
    <property type="term" value="C:nucleus"/>
    <property type="evidence" value="ECO:0007669"/>
    <property type="project" value="UniProtKB-SubCell"/>
</dbReference>
<name>A0A3M2SP41_9HYPO</name>
<dbReference type="GO" id="GO:0000976">
    <property type="term" value="F:transcription cis-regulatory region binding"/>
    <property type="evidence" value="ECO:0007669"/>
    <property type="project" value="TreeGrafter"/>
</dbReference>
<comment type="subcellular location">
    <subcellularLocation>
        <location evidence="1">Nucleus</location>
    </subcellularLocation>
</comment>
<keyword evidence="5" id="KW-0539">Nucleus</keyword>
<keyword evidence="3" id="KW-0238">DNA-binding</keyword>
<accession>A0A3M2SP41</accession>
<dbReference type="Proteomes" id="UP000277212">
    <property type="component" value="Unassembled WGS sequence"/>
</dbReference>
<gene>
    <name evidence="7" type="ORF">CDV36_000975</name>
</gene>